<accession>A0AAN7ZE32</accession>
<dbReference type="Pfam" id="PF08240">
    <property type="entry name" value="ADH_N"/>
    <property type="match status" value="1"/>
</dbReference>
<evidence type="ECO:0000259" key="3">
    <source>
        <dbReference type="Pfam" id="PF08240"/>
    </source>
</evidence>
<reference evidence="4 5" key="1">
    <citation type="submission" date="2023-10" db="EMBL/GenBank/DDBJ databases">
        <title>Draft genome sequence of Xylaria bambusicola isolate GMP-LS, the root and basal stem rot pathogen of sugarcane in Indonesia.</title>
        <authorList>
            <person name="Selvaraj P."/>
            <person name="Muralishankar V."/>
            <person name="Muruganantham S."/>
            <person name="Sp S."/>
            <person name="Haryani S."/>
            <person name="Lau K.J.X."/>
            <person name="Naqvi N.I."/>
        </authorList>
    </citation>
    <scope>NUCLEOTIDE SEQUENCE [LARGE SCALE GENOMIC DNA]</scope>
    <source>
        <strain evidence="4">GMP-LS</strain>
    </source>
</reference>
<dbReference type="GO" id="GO:0016651">
    <property type="term" value="F:oxidoreductase activity, acting on NAD(P)H"/>
    <property type="evidence" value="ECO:0007669"/>
    <property type="project" value="InterPro"/>
</dbReference>
<keyword evidence="5" id="KW-1185">Reference proteome</keyword>
<gene>
    <name evidence="4" type="ORF">RRF57_013161</name>
</gene>
<sequence length="101" mass="10625">MATTRAVSVGQGAATTKAIVVTSLGTATVEDVFMPIVRDDWVLVKVKAVALNPTDWKHVALRGADVGCRVGCDYAGVVEQIGSKVTKFKIGDRIAGWVHGS</sequence>
<dbReference type="SUPFAM" id="SSF50129">
    <property type="entry name" value="GroES-like"/>
    <property type="match status" value="1"/>
</dbReference>
<proteinExistence type="inferred from homology"/>
<comment type="caution">
    <text evidence="4">The sequence shown here is derived from an EMBL/GenBank/DDBJ whole genome shotgun (WGS) entry which is preliminary data.</text>
</comment>
<protein>
    <recommendedName>
        <fullName evidence="3">Alcohol dehydrogenase-like N-terminal domain-containing protein</fullName>
    </recommendedName>
</protein>
<dbReference type="EMBL" id="JAWHQM010000119">
    <property type="protein sequence ID" value="KAK5637446.1"/>
    <property type="molecule type" value="Genomic_DNA"/>
</dbReference>
<name>A0AAN7ZE32_9PEZI</name>
<evidence type="ECO:0000256" key="1">
    <source>
        <dbReference type="ARBA" id="ARBA00008072"/>
    </source>
</evidence>
<evidence type="ECO:0000313" key="5">
    <source>
        <dbReference type="Proteomes" id="UP001305414"/>
    </source>
</evidence>
<comment type="similarity">
    <text evidence="1">Belongs to the zinc-containing alcohol dehydrogenase family.</text>
</comment>
<dbReference type="PANTHER" id="PTHR45348:SF2">
    <property type="entry name" value="ZINC-TYPE ALCOHOL DEHYDROGENASE-LIKE PROTEIN C2E1P3.01"/>
    <property type="match status" value="1"/>
</dbReference>
<dbReference type="InterPro" id="IPR013154">
    <property type="entry name" value="ADH-like_N"/>
</dbReference>
<dbReference type="Gene3D" id="3.90.180.10">
    <property type="entry name" value="Medium-chain alcohol dehydrogenases, catalytic domain"/>
    <property type="match status" value="1"/>
</dbReference>
<keyword evidence="2" id="KW-0560">Oxidoreductase</keyword>
<dbReference type="InterPro" id="IPR011032">
    <property type="entry name" value="GroES-like_sf"/>
</dbReference>
<feature type="domain" description="Alcohol dehydrogenase-like N-terminal" evidence="3">
    <location>
        <begin position="39"/>
        <end position="95"/>
    </location>
</feature>
<evidence type="ECO:0000313" key="4">
    <source>
        <dbReference type="EMBL" id="KAK5637446.1"/>
    </source>
</evidence>
<dbReference type="PANTHER" id="PTHR45348">
    <property type="entry name" value="HYPOTHETICAL OXIDOREDUCTASE (EUROFUNG)"/>
    <property type="match status" value="1"/>
</dbReference>
<organism evidence="4 5">
    <name type="scientific">Xylaria bambusicola</name>
    <dbReference type="NCBI Taxonomy" id="326684"/>
    <lineage>
        <taxon>Eukaryota</taxon>
        <taxon>Fungi</taxon>
        <taxon>Dikarya</taxon>
        <taxon>Ascomycota</taxon>
        <taxon>Pezizomycotina</taxon>
        <taxon>Sordariomycetes</taxon>
        <taxon>Xylariomycetidae</taxon>
        <taxon>Xylariales</taxon>
        <taxon>Xylariaceae</taxon>
        <taxon>Xylaria</taxon>
    </lineage>
</organism>
<dbReference type="AlphaFoldDB" id="A0AAN7ZE32"/>
<evidence type="ECO:0000256" key="2">
    <source>
        <dbReference type="ARBA" id="ARBA00023002"/>
    </source>
</evidence>
<dbReference type="Proteomes" id="UP001305414">
    <property type="component" value="Unassembled WGS sequence"/>
</dbReference>
<dbReference type="InterPro" id="IPR047122">
    <property type="entry name" value="Trans-enoyl_RdTase-like"/>
</dbReference>